<feature type="domain" description="Fervidolysin-like N-terminal prodomain" evidence="10">
    <location>
        <begin position="18"/>
        <end position="96"/>
    </location>
</feature>
<keyword evidence="5 7" id="KW-0378">Hydrolase</keyword>
<organism evidence="11 12">
    <name type="scientific">Kroppenstedtia pulmonis</name>
    <dbReference type="NCBI Taxonomy" id="1380685"/>
    <lineage>
        <taxon>Bacteria</taxon>
        <taxon>Bacillati</taxon>
        <taxon>Bacillota</taxon>
        <taxon>Bacilli</taxon>
        <taxon>Bacillales</taxon>
        <taxon>Thermoactinomycetaceae</taxon>
        <taxon>Kroppenstedtia</taxon>
    </lineage>
</organism>
<dbReference type="PROSITE" id="PS00138">
    <property type="entry name" value="SUBTILASE_SER"/>
    <property type="match status" value="1"/>
</dbReference>
<dbReference type="Proteomes" id="UP000503088">
    <property type="component" value="Chromosome"/>
</dbReference>
<dbReference type="InterPro" id="IPR000209">
    <property type="entry name" value="Peptidase_S8/S53_dom"/>
</dbReference>
<evidence type="ECO:0000259" key="9">
    <source>
        <dbReference type="Pfam" id="PF00082"/>
    </source>
</evidence>
<evidence type="ECO:0000259" key="10">
    <source>
        <dbReference type="Pfam" id="PF22148"/>
    </source>
</evidence>
<dbReference type="EMBL" id="CP048104">
    <property type="protein sequence ID" value="QKG85439.1"/>
    <property type="molecule type" value="Genomic_DNA"/>
</dbReference>
<comment type="subcellular location">
    <subcellularLocation>
        <location evidence="1">Secreted</location>
    </subcellularLocation>
</comment>
<protein>
    <submittedName>
        <fullName evidence="11">Peptidase S8</fullName>
    </submittedName>
</protein>
<evidence type="ECO:0000256" key="5">
    <source>
        <dbReference type="ARBA" id="ARBA00022801"/>
    </source>
</evidence>
<dbReference type="PROSITE" id="PS00137">
    <property type="entry name" value="SUBTILASE_HIS"/>
    <property type="match status" value="1"/>
</dbReference>
<dbReference type="SUPFAM" id="SSF52743">
    <property type="entry name" value="Subtilisin-like"/>
    <property type="match status" value="1"/>
</dbReference>
<evidence type="ECO:0000256" key="1">
    <source>
        <dbReference type="ARBA" id="ARBA00004613"/>
    </source>
</evidence>
<dbReference type="PANTHER" id="PTHR43806:SF11">
    <property type="entry name" value="CEREVISIN-RELATED"/>
    <property type="match status" value="1"/>
</dbReference>
<evidence type="ECO:0000256" key="2">
    <source>
        <dbReference type="ARBA" id="ARBA00011073"/>
    </source>
</evidence>
<evidence type="ECO:0000256" key="4">
    <source>
        <dbReference type="ARBA" id="ARBA00022670"/>
    </source>
</evidence>
<accession>A0A7D3XKB4</accession>
<evidence type="ECO:0000256" key="7">
    <source>
        <dbReference type="PROSITE-ProRule" id="PRU01240"/>
    </source>
</evidence>
<name>A0A7D3XKB4_9BACL</name>
<dbReference type="Gene3D" id="3.40.50.200">
    <property type="entry name" value="Peptidase S8/S53 domain"/>
    <property type="match status" value="1"/>
</dbReference>
<feature type="active site" description="Charge relay system" evidence="7">
    <location>
        <position position="140"/>
    </location>
</feature>
<dbReference type="InterPro" id="IPR050131">
    <property type="entry name" value="Peptidase_S8_subtilisin-like"/>
</dbReference>
<proteinExistence type="inferred from homology"/>
<dbReference type="GO" id="GO:0006508">
    <property type="term" value="P:proteolysis"/>
    <property type="evidence" value="ECO:0007669"/>
    <property type="project" value="UniProtKB-KW"/>
</dbReference>
<keyword evidence="4 7" id="KW-0645">Protease</keyword>
<dbReference type="CDD" id="cd07484">
    <property type="entry name" value="Peptidases_S8_Thermitase_like"/>
    <property type="match status" value="1"/>
</dbReference>
<gene>
    <name evidence="11" type="ORF">GXN76_13910</name>
</gene>
<evidence type="ECO:0000256" key="3">
    <source>
        <dbReference type="ARBA" id="ARBA00022525"/>
    </source>
</evidence>
<dbReference type="InterPro" id="IPR023827">
    <property type="entry name" value="Peptidase_S8_Asp-AS"/>
</dbReference>
<keyword evidence="3" id="KW-0964">Secreted</keyword>
<dbReference type="PRINTS" id="PR00723">
    <property type="entry name" value="SUBTILISIN"/>
</dbReference>
<dbReference type="Pfam" id="PF00082">
    <property type="entry name" value="Peptidase_S8"/>
    <property type="match status" value="1"/>
</dbReference>
<dbReference type="PANTHER" id="PTHR43806">
    <property type="entry name" value="PEPTIDASE S8"/>
    <property type="match status" value="1"/>
</dbReference>
<dbReference type="InterPro" id="IPR034084">
    <property type="entry name" value="Thermitase-like_dom"/>
</dbReference>
<dbReference type="GO" id="GO:0004252">
    <property type="term" value="F:serine-type endopeptidase activity"/>
    <property type="evidence" value="ECO:0007669"/>
    <property type="project" value="UniProtKB-UniRule"/>
</dbReference>
<feature type="active site" description="Charge relay system" evidence="7">
    <location>
        <position position="327"/>
    </location>
</feature>
<feature type="active site" description="Charge relay system" evidence="7">
    <location>
        <position position="173"/>
    </location>
</feature>
<sequence>MAVLLTLGMVALPSTMDVHASKAEKNGDYVPGEVIVKFKSGASKGKMRSAHQDAEAKVVSENKEVGFQVVKVKEQSVKEAVKEYQANPNVEYAEPNTIFKAMDVPNDPDFSKQWGLETVKAPAAWDVTTGSKDVKVAIVDTGVDYEHEDLKGKVELGGDYIDHDDDPMDENGHGTHCAGIAAASTNNGVGIAGMAPDVTIYAVRVLDANGSGTLDAVANGITDAADAGAEVISLSLGASQGGQALQEAVQYADSKGSFVVAAAGNDGSTSPNYPAYYDEVMAVAATDSNDQKAYFSNYGSWVDVAAPGVDIYATYPNGKYESLSGTSMATPHVAGLGGLLASQGKKGAEIRSTIEKTSDEISGTGSDWKYGRINAQAAVSQ</sequence>
<dbReference type="PROSITE" id="PS00136">
    <property type="entry name" value="SUBTILASE_ASP"/>
    <property type="match status" value="1"/>
</dbReference>
<keyword evidence="12" id="KW-1185">Reference proteome</keyword>
<dbReference type="AlphaFoldDB" id="A0A7D3XKB4"/>
<comment type="similarity">
    <text evidence="2 7 8">Belongs to the peptidase S8 family.</text>
</comment>
<evidence type="ECO:0000256" key="8">
    <source>
        <dbReference type="RuleBase" id="RU003355"/>
    </source>
</evidence>
<reference evidence="11 12" key="1">
    <citation type="submission" date="2020-01" db="EMBL/GenBank/DDBJ databases">
        <authorList>
            <person name="Gulvik C.A."/>
            <person name="Batra D.G."/>
        </authorList>
    </citation>
    <scope>NUCLEOTIDE SEQUENCE [LARGE SCALE GENOMIC DNA]</scope>
    <source>
        <strain evidence="11 12">W9323</strain>
    </source>
</reference>
<dbReference type="InterPro" id="IPR022398">
    <property type="entry name" value="Peptidase_S8_His-AS"/>
</dbReference>
<evidence type="ECO:0000313" key="12">
    <source>
        <dbReference type="Proteomes" id="UP000503088"/>
    </source>
</evidence>
<evidence type="ECO:0000256" key="6">
    <source>
        <dbReference type="ARBA" id="ARBA00022825"/>
    </source>
</evidence>
<dbReference type="InterPro" id="IPR036852">
    <property type="entry name" value="Peptidase_S8/S53_dom_sf"/>
</dbReference>
<evidence type="ECO:0000313" key="11">
    <source>
        <dbReference type="EMBL" id="QKG85439.1"/>
    </source>
</evidence>
<dbReference type="Pfam" id="PF22148">
    <property type="entry name" value="Fervidolysin_NPro-like"/>
    <property type="match status" value="1"/>
</dbReference>
<feature type="domain" description="Peptidase S8/S53" evidence="9">
    <location>
        <begin position="132"/>
        <end position="371"/>
    </location>
</feature>
<dbReference type="InterPro" id="IPR023828">
    <property type="entry name" value="Peptidase_S8_Ser-AS"/>
</dbReference>
<dbReference type="PROSITE" id="PS51892">
    <property type="entry name" value="SUBTILASE"/>
    <property type="match status" value="1"/>
</dbReference>
<dbReference type="KEGG" id="kpul:GXN76_13910"/>
<keyword evidence="6 7" id="KW-0720">Serine protease</keyword>
<dbReference type="InterPro" id="IPR054399">
    <property type="entry name" value="Fervidolysin-like_N_prodom"/>
</dbReference>
<dbReference type="GO" id="GO:0005576">
    <property type="term" value="C:extracellular region"/>
    <property type="evidence" value="ECO:0007669"/>
    <property type="project" value="UniProtKB-SubCell"/>
</dbReference>
<dbReference type="InterPro" id="IPR015500">
    <property type="entry name" value="Peptidase_S8_subtilisin-rel"/>
</dbReference>